<protein>
    <submittedName>
        <fullName evidence="1">Uncharacterized protein</fullName>
    </submittedName>
</protein>
<reference evidence="2" key="1">
    <citation type="submission" date="2017-06" db="EMBL/GenBank/DDBJ databases">
        <title>Investigating the central metabolism of Clostridium thermosuccinogenes.</title>
        <authorList>
            <person name="Koendjbiharie J.G."/>
            <person name="Van Kranenburg R."/>
            <person name="Vriesendorp B."/>
        </authorList>
    </citation>
    <scope>NUCLEOTIDE SEQUENCE [LARGE SCALE GENOMIC DNA]</scope>
    <source>
        <strain evidence="2">DSM 5806</strain>
    </source>
</reference>
<accession>A0A2K2FCH5</accession>
<dbReference type="KEGG" id="cthd:CDO33_18420"/>
<evidence type="ECO:0000313" key="1">
    <source>
        <dbReference type="EMBL" id="PNT98139.1"/>
    </source>
</evidence>
<gene>
    <name evidence="1" type="ORF">CDQ84_11620</name>
</gene>
<name>A0A2K2FCH5_9CLOT</name>
<keyword evidence="2" id="KW-1185">Reference proteome</keyword>
<dbReference type="Proteomes" id="UP000236151">
    <property type="component" value="Unassembled WGS sequence"/>
</dbReference>
<sequence length="60" mass="7041">MEARKLNILPESGQGKSKIYKSCPMSNIRMYDAVLQDKPMLHIKNPVGMYKLYYFIINYP</sequence>
<evidence type="ECO:0000313" key="2">
    <source>
        <dbReference type="Proteomes" id="UP000236151"/>
    </source>
</evidence>
<dbReference type="EMBL" id="NIOJ01000030">
    <property type="protein sequence ID" value="PNT98139.1"/>
    <property type="molecule type" value="Genomic_DNA"/>
</dbReference>
<dbReference type="AlphaFoldDB" id="A0A2K2FCH5"/>
<comment type="caution">
    <text evidence="1">The sequence shown here is derived from an EMBL/GenBank/DDBJ whole genome shotgun (WGS) entry which is preliminary data.</text>
</comment>
<organism evidence="1 2">
    <name type="scientific">Clostridium thermosuccinogenes</name>
    <dbReference type="NCBI Taxonomy" id="84032"/>
    <lineage>
        <taxon>Bacteria</taxon>
        <taxon>Bacillati</taxon>
        <taxon>Bacillota</taxon>
        <taxon>Clostridia</taxon>
        <taxon>Eubacteriales</taxon>
        <taxon>Clostridiaceae</taxon>
        <taxon>Clostridium</taxon>
    </lineage>
</organism>
<proteinExistence type="predicted"/>